<organism evidence="1 2">
    <name type="scientific">Streptomyces incanus</name>
    <dbReference type="NCBI Taxonomy" id="887453"/>
    <lineage>
        <taxon>Bacteria</taxon>
        <taxon>Bacillati</taxon>
        <taxon>Actinomycetota</taxon>
        <taxon>Actinomycetes</taxon>
        <taxon>Kitasatosporales</taxon>
        <taxon>Streptomycetaceae</taxon>
        <taxon>Streptomyces</taxon>
    </lineage>
</organism>
<evidence type="ECO:0008006" key="3">
    <source>
        <dbReference type="Google" id="ProtNLM"/>
    </source>
</evidence>
<proteinExistence type="predicted"/>
<dbReference type="Proteomes" id="UP001596183">
    <property type="component" value="Unassembled WGS sequence"/>
</dbReference>
<comment type="caution">
    <text evidence="1">The sequence shown here is derived from an EMBL/GenBank/DDBJ whole genome shotgun (WGS) entry which is preliminary data.</text>
</comment>
<dbReference type="EMBL" id="JBHSPC010000165">
    <property type="protein sequence ID" value="MFC5675470.1"/>
    <property type="molecule type" value="Genomic_DNA"/>
</dbReference>
<accession>A0ABW0Y0G7</accession>
<reference evidence="2" key="1">
    <citation type="journal article" date="2019" name="Int. J. Syst. Evol. Microbiol.">
        <title>The Global Catalogue of Microorganisms (GCM) 10K type strain sequencing project: providing services to taxonomists for standard genome sequencing and annotation.</title>
        <authorList>
            <consortium name="The Broad Institute Genomics Platform"/>
            <consortium name="The Broad Institute Genome Sequencing Center for Infectious Disease"/>
            <person name="Wu L."/>
            <person name="Ma J."/>
        </authorList>
    </citation>
    <scope>NUCLEOTIDE SEQUENCE [LARGE SCALE GENOMIC DNA]</scope>
    <source>
        <strain evidence="2">JCM 13852</strain>
    </source>
</reference>
<evidence type="ECO:0000313" key="1">
    <source>
        <dbReference type="EMBL" id="MFC5675470.1"/>
    </source>
</evidence>
<protein>
    <recommendedName>
        <fullName evidence="3">IS110 family transposase</fullName>
    </recommendedName>
</protein>
<keyword evidence="2" id="KW-1185">Reference proteome</keyword>
<evidence type="ECO:0000313" key="2">
    <source>
        <dbReference type="Proteomes" id="UP001596183"/>
    </source>
</evidence>
<sequence>MDQETAYDGPQIVGMDLHRSRSVLLRMTPEGTRLGRVRIDNSPAGLKAEIAKAGPHPRVVLEATYGWYWAADALIETGAVEVQGHVFR</sequence>
<dbReference type="RefSeq" id="WP_381220615.1">
    <property type="nucleotide sequence ID" value="NZ_JBHSPC010000165.1"/>
</dbReference>
<name>A0ABW0Y0G7_9ACTN</name>
<gene>
    <name evidence="1" type="ORF">ACFP2V_37085</name>
</gene>